<evidence type="ECO:0000313" key="4">
    <source>
        <dbReference type="Proteomes" id="UP000294887"/>
    </source>
</evidence>
<feature type="compositionally biased region" description="Basic and acidic residues" evidence="2">
    <location>
        <begin position="184"/>
        <end position="204"/>
    </location>
</feature>
<evidence type="ECO:0000313" key="3">
    <source>
        <dbReference type="EMBL" id="TCJ88391.1"/>
    </source>
</evidence>
<evidence type="ECO:0000256" key="1">
    <source>
        <dbReference type="ARBA" id="ARBA00006532"/>
    </source>
</evidence>
<dbReference type="Pfam" id="PF11939">
    <property type="entry name" value="NiFe-hyd_HybE"/>
    <property type="match status" value="1"/>
</dbReference>
<dbReference type="Proteomes" id="UP000294887">
    <property type="component" value="Unassembled WGS sequence"/>
</dbReference>
<dbReference type="AlphaFoldDB" id="A0A4R1FC94"/>
<organism evidence="3 4">
    <name type="scientific">Cocleimonas flava</name>
    <dbReference type="NCBI Taxonomy" id="634765"/>
    <lineage>
        <taxon>Bacteria</taxon>
        <taxon>Pseudomonadati</taxon>
        <taxon>Pseudomonadota</taxon>
        <taxon>Gammaproteobacteria</taxon>
        <taxon>Thiotrichales</taxon>
        <taxon>Thiotrichaceae</taxon>
        <taxon>Cocleimonas</taxon>
    </lineage>
</organism>
<keyword evidence="4" id="KW-1185">Reference proteome</keyword>
<dbReference type="OrthoDB" id="7060130at2"/>
<protein>
    <submittedName>
        <fullName evidence="3">[NiFe] hydrogenase assembly HybE family chaperone</fullName>
    </submittedName>
</protein>
<evidence type="ECO:0000256" key="2">
    <source>
        <dbReference type="SAM" id="MobiDB-lite"/>
    </source>
</evidence>
<dbReference type="NCBIfam" id="TIGR03993">
    <property type="entry name" value="hydrog_HybE"/>
    <property type="match status" value="1"/>
</dbReference>
<proteinExistence type="inferred from homology"/>
<name>A0A4R1FC94_9GAMM</name>
<dbReference type="InterPro" id="IPR038530">
    <property type="entry name" value="NiFe-hyd_HybE_sf"/>
</dbReference>
<reference evidence="3 4" key="1">
    <citation type="submission" date="2019-03" db="EMBL/GenBank/DDBJ databases">
        <title>Genomic Encyclopedia of Type Strains, Phase IV (KMG-IV): sequencing the most valuable type-strain genomes for metagenomic binning, comparative biology and taxonomic classification.</title>
        <authorList>
            <person name="Goeker M."/>
        </authorList>
    </citation>
    <scope>NUCLEOTIDE SEQUENCE [LARGE SCALE GENOMIC DNA]</scope>
    <source>
        <strain evidence="3 4">DSM 24830</strain>
    </source>
</reference>
<dbReference type="InterPro" id="IPR023994">
    <property type="entry name" value="NiFe-hyd_HybE"/>
</dbReference>
<accession>A0A4R1FC94</accession>
<feature type="region of interest" description="Disordered" evidence="2">
    <location>
        <begin position="151"/>
        <end position="215"/>
    </location>
</feature>
<comment type="similarity">
    <text evidence="1">Belongs to the HupJ family.</text>
</comment>
<feature type="compositionally biased region" description="Polar residues" evidence="2">
    <location>
        <begin position="205"/>
        <end position="215"/>
    </location>
</feature>
<gene>
    <name evidence="3" type="ORF">EV695_0235</name>
</gene>
<sequence length="215" mass="24379">MPFSTTNLEETFRKIQNTRMKGVPVINKHLNVKTVDFQEWNNYHLGILITPWFMNLMLFQKSGDANTTSLKTGSVTQHTFPSGSYEFVSGFEEEIGHYQSCSLFSPMLEFENQEAAEIVASEALKAIMDEENIDTSSQNPADEIEQIWKGEKPQPKITHNFDGSEIPNASKEEISKPGSTISERLAEPTSRRDFLRGKAFKKESLNNNNLSEHKS</sequence>
<dbReference type="EMBL" id="SMFQ01000002">
    <property type="protein sequence ID" value="TCJ88391.1"/>
    <property type="molecule type" value="Genomic_DNA"/>
</dbReference>
<comment type="caution">
    <text evidence="3">The sequence shown here is derived from an EMBL/GenBank/DDBJ whole genome shotgun (WGS) entry which is preliminary data.</text>
</comment>
<dbReference type="RefSeq" id="WP_131904088.1">
    <property type="nucleotide sequence ID" value="NZ_BAAAFU010000008.1"/>
</dbReference>
<dbReference type="Gene3D" id="3.30.1460.40">
    <property type="entry name" value="[NiFe]-hydrogenase assembly chaperone, HybE"/>
    <property type="match status" value="1"/>
</dbReference>